<dbReference type="Proteomes" id="UP000320672">
    <property type="component" value="Chromosome"/>
</dbReference>
<accession>A0A517MFE3</accession>
<dbReference type="KEGG" id="rml:FF011L_23820"/>
<name>A0A517MFE3_9BACT</name>
<sequence>MLMVAILYLGIMFVYVPWNERQRRRRLEKRRERYERLMALGDEEDPLATVPSASSPLRSSTPKARPKPADSGNPYQPPDDQAE</sequence>
<dbReference type="EMBL" id="CP036262">
    <property type="protein sequence ID" value="QDS93609.1"/>
    <property type="molecule type" value="Genomic_DNA"/>
</dbReference>
<evidence type="ECO:0000313" key="4">
    <source>
        <dbReference type="Proteomes" id="UP000320672"/>
    </source>
</evidence>
<proteinExistence type="predicted"/>
<organism evidence="3 4">
    <name type="scientific">Roseimaritima multifibrata</name>
    <dbReference type="NCBI Taxonomy" id="1930274"/>
    <lineage>
        <taxon>Bacteria</taxon>
        <taxon>Pseudomonadati</taxon>
        <taxon>Planctomycetota</taxon>
        <taxon>Planctomycetia</taxon>
        <taxon>Pirellulales</taxon>
        <taxon>Pirellulaceae</taxon>
        <taxon>Roseimaritima</taxon>
    </lineage>
</organism>
<reference evidence="3 4" key="1">
    <citation type="submission" date="2019-02" db="EMBL/GenBank/DDBJ databases">
        <title>Deep-cultivation of Planctomycetes and their phenomic and genomic characterization uncovers novel biology.</title>
        <authorList>
            <person name="Wiegand S."/>
            <person name="Jogler M."/>
            <person name="Boedeker C."/>
            <person name="Pinto D."/>
            <person name="Vollmers J."/>
            <person name="Rivas-Marin E."/>
            <person name="Kohn T."/>
            <person name="Peeters S.H."/>
            <person name="Heuer A."/>
            <person name="Rast P."/>
            <person name="Oberbeckmann S."/>
            <person name="Bunk B."/>
            <person name="Jeske O."/>
            <person name="Meyerdierks A."/>
            <person name="Storesund J.E."/>
            <person name="Kallscheuer N."/>
            <person name="Luecker S."/>
            <person name="Lage O.M."/>
            <person name="Pohl T."/>
            <person name="Merkel B.J."/>
            <person name="Hornburger P."/>
            <person name="Mueller R.-W."/>
            <person name="Bruemmer F."/>
            <person name="Labrenz M."/>
            <person name="Spormann A.M."/>
            <person name="Op den Camp H."/>
            <person name="Overmann J."/>
            <person name="Amann R."/>
            <person name="Jetten M.S.M."/>
            <person name="Mascher T."/>
            <person name="Medema M.H."/>
            <person name="Devos D.P."/>
            <person name="Kaster A.-K."/>
            <person name="Ovreas L."/>
            <person name="Rohde M."/>
            <person name="Galperin M.Y."/>
            <person name="Jogler C."/>
        </authorList>
    </citation>
    <scope>NUCLEOTIDE SEQUENCE [LARGE SCALE GENOMIC DNA]</scope>
    <source>
        <strain evidence="3 4">FF011L</strain>
    </source>
</reference>
<evidence type="ECO:0000313" key="3">
    <source>
        <dbReference type="EMBL" id="QDS93609.1"/>
    </source>
</evidence>
<evidence type="ECO:0000256" key="2">
    <source>
        <dbReference type="SAM" id="Phobius"/>
    </source>
</evidence>
<keyword evidence="2" id="KW-0472">Membrane</keyword>
<feature type="region of interest" description="Disordered" evidence="1">
    <location>
        <begin position="39"/>
        <end position="83"/>
    </location>
</feature>
<dbReference type="AlphaFoldDB" id="A0A517MFE3"/>
<feature type="compositionally biased region" description="Polar residues" evidence="1">
    <location>
        <begin position="51"/>
        <end position="62"/>
    </location>
</feature>
<gene>
    <name evidence="3" type="ORF">FF011L_23820</name>
</gene>
<keyword evidence="2" id="KW-0812">Transmembrane</keyword>
<keyword evidence="2" id="KW-1133">Transmembrane helix</keyword>
<evidence type="ECO:0000256" key="1">
    <source>
        <dbReference type="SAM" id="MobiDB-lite"/>
    </source>
</evidence>
<protein>
    <submittedName>
        <fullName evidence="3">Uncharacterized protein</fullName>
    </submittedName>
</protein>
<keyword evidence="4" id="KW-1185">Reference proteome</keyword>
<feature type="transmembrane region" description="Helical" evidence="2">
    <location>
        <begin position="6"/>
        <end position="21"/>
    </location>
</feature>